<dbReference type="Proteomes" id="UP000006794">
    <property type="component" value="Plasmid pHALXA03"/>
</dbReference>
<evidence type="ECO:0000313" key="1">
    <source>
        <dbReference type="EMBL" id="AEH39493.1"/>
    </source>
</evidence>
<keyword evidence="1" id="KW-0614">Plasmid</keyword>
<dbReference type="GeneID" id="10795607"/>
<dbReference type="RefSeq" id="WP_013876031.1">
    <property type="nucleotide sequence ID" value="NC_015659.1"/>
</dbReference>
<organism evidence="1 2">
    <name type="scientific">Halopiger xanaduensis (strain DSM 18323 / JCM 14033 / SH-6)</name>
    <dbReference type="NCBI Taxonomy" id="797210"/>
    <lineage>
        <taxon>Archaea</taxon>
        <taxon>Methanobacteriati</taxon>
        <taxon>Methanobacteriota</taxon>
        <taxon>Stenosarchaea group</taxon>
        <taxon>Halobacteria</taxon>
        <taxon>Halobacteriales</taxon>
        <taxon>Natrialbaceae</taxon>
        <taxon>Halopiger</taxon>
    </lineage>
</organism>
<dbReference type="AlphaFoldDB" id="F8DEQ6"/>
<sequence>MSKSVAKADGVYRATCEACAWTLERALDAGSETVTPEDNQDIVERVAANHAHRCPASGEEWTDTVAVDVTMDLRGGAE</sequence>
<proteinExistence type="predicted"/>
<dbReference type="EMBL" id="CP002842">
    <property type="protein sequence ID" value="AEH39493.1"/>
    <property type="molecule type" value="Genomic_DNA"/>
</dbReference>
<dbReference type="KEGG" id="hxa:Halxa_0253"/>
<accession>F8DEQ6</accession>
<geneLocation type="plasmid" evidence="1 2">
    <name>pHALXA03</name>
</geneLocation>
<protein>
    <submittedName>
        <fullName evidence="1">Uncharacterized protein</fullName>
    </submittedName>
</protein>
<keyword evidence="2" id="KW-1185">Reference proteome</keyword>
<gene>
    <name evidence="1" type="ordered locus">Halxa_0253</name>
</gene>
<name>F8DEQ6_HALXS</name>
<evidence type="ECO:0000313" key="2">
    <source>
        <dbReference type="Proteomes" id="UP000006794"/>
    </source>
</evidence>
<dbReference type="HOGENOM" id="CLU_2613562_0_0_2"/>
<reference evidence="2" key="1">
    <citation type="journal article" date="2012" name="Stand. Genomic Sci.">
        <title>Complete genome sequence of Halopiger xanaduensis type strain (SH-6(T)).</title>
        <authorList>
            <person name="Anderson I."/>
            <person name="Tindall B.J."/>
            <person name="Rohde M."/>
            <person name="Lucas S."/>
            <person name="Han J."/>
            <person name="Lapidus A."/>
            <person name="Cheng J.F."/>
            <person name="Goodwin L."/>
            <person name="Pitluck S."/>
            <person name="Peters L."/>
            <person name="Pati A."/>
            <person name="Mikhailova N."/>
            <person name="Pagani I."/>
            <person name="Teshima H."/>
            <person name="Han C."/>
            <person name="Tapia R."/>
            <person name="Land M."/>
            <person name="Woyke T."/>
            <person name="Klenk H.P."/>
            <person name="Kyrpides N."/>
            <person name="Ivanova N."/>
        </authorList>
    </citation>
    <scope>NUCLEOTIDE SEQUENCE [LARGE SCALE GENOMIC DNA]</scope>
    <source>
        <strain evidence="2">DSM 18323 / JCM 14033 / SH-6</strain>
        <plasmid evidence="2">Plasmid pHALXA03</plasmid>
    </source>
</reference>
<dbReference type="OrthoDB" id="175629at2157"/>